<keyword evidence="1" id="KW-0808">Transferase</keyword>
<dbReference type="InterPro" id="IPR013011">
    <property type="entry name" value="PTS_EIIB_2"/>
</dbReference>
<dbReference type="SUPFAM" id="SSF55804">
    <property type="entry name" value="Phoshotransferase/anion transport protein"/>
    <property type="match status" value="1"/>
</dbReference>
<evidence type="ECO:0000259" key="7">
    <source>
        <dbReference type="PROSITE" id="PS51372"/>
    </source>
</evidence>
<dbReference type="InterPro" id="IPR036095">
    <property type="entry name" value="PTS_EIIB-like_sf"/>
</dbReference>
<dbReference type="InterPro" id="IPR016152">
    <property type="entry name" value="PTrfase/Anion_transptr"/>
</dbReference>
<evidence type="ECO:0000256" key="3">
    <source>
        <dbReference type="ARBA" id="ARBA00023015"/>
    </source>
</evidence>
<keyword evidence="9" id="KW-1185">Reference proteome</keyword>
<dbReference type="InterPro" id="IPR050661">
    <property type="entry name" value="BglG_antiterminators"/>
</dbReference>
<dbReference type="Gene3D" id="3.40.50.2300">
    <property type="match status" value="1"/>
</dbReference>
<dbReference type="Pfam" id="PF08279">
    <property type="entry name" value="HTH_11"/>
    <property type="match status" value="1"/>
</dbReference>
<dbReference type="InterPro" id="IPR013196">
    <property type="entry name" value="HTH_11"/>
</dbReference>
<dbReference type="PROSITE" id="PS51372">
    <property type="entry name" value="PRD_2"/>
    <property type="match status" value="2"/>
</dbReference>
<dbReference type="Pfam" id="PF00359">
    <property type="entry name" value="PTS_EIIA_2"/>
    <property type="match status" value="1"/>
</dbReference>
<dbReference type="Gene3D" id="3.40.930.10">
    <property type="entry name" value="Mannitol-specific EII, Chain A"/>
    <property type="match status" value="1"/>
</dbReference>
<dbReference type="EMBL" id="JBHMAF010000071">
    <property type="protein sequence ID" value="MFB9759421.1"/>
    <property type="molecule type" value="Genomic_DNA"/>
</dbReference>
<evidence type="ECO:0000256" key="1">
    <source>
        <dbReference type="ARBA" id="ARBA00022679"/>
    </source>
</evidence>
<feature type="domain" description="PRD" evidence="7">
    <location>
        <begin position="324"/>
        <end position="431"/>
    </location>
</feature>
<evidence type="ECO:0000259" key="6">
    <source>
        <dbReference type="PROSITE" id="PS51099"/>
    </source>
</evidence>
<dbReference type="Proteomes" id="UP001589609">
    <property type="component" value="Unassembled WGS sequence"/>
</dbReference>
<protein>
    <submittedName>
        <fullName evidence="8">BglG family transcription antiterminator</fullName>
    </submittedName>
</protein>
<dbReference type="RefSeq" id="WP_379949731.1">
    <property type="nucleotide sequence ID" value="NZ_JBHMAF010000071.1"/>
</dbReference>
<keyword evidence="2" id="KW-0677">Repeat</keyword>
<feature type="domain" description="PTS EIIB type-2" evidence="6">
    <location>
        <begin position="436"/>
        <end position="528"/>
    </location>
</feature>
<dbReference type="Gene3D" id="1.10.1790.10">
    <property type="entry name" value="PRD domain"/>
    <property type="match status" value="2"/>
</dbReference>
<dbReference type="PANTHER" id="PTHR30185">
    <property type="entry name" value="CRYPTIC BETA-GLUCOSIDE BGL OPERON ANTITERMINATOR"/>
    <property type="match status" value="1"/>
</dbReference>
<feature type="domain" description="PTS EIIA type-2" evidence="5">
    <location>
        <begin position="553"/>
        <end position="701"/>
    </location>
</feature>
<dbReference type="CDD" id="cd05568">
    <property type="entry name" value="PTS_IIB_bgl_like"/>
    <property type="match status" value="1"/>
</dbReference>
<dbReference type="PROSITE" id="PS51099">
    <property type="entry name" value="PTS_EIIB_TYPE_2"/>
    <property type="match status" value="1"/>
</dbReference>
<name>A0ABV5WFN1_9BACI</name>
<evidence type="ECO:0000259" key="5">
    <source>
        <dbReference type="PROSITE" id="PS51094"/>
    </source>
</evidence>
<keyword evidence="3" id="KW-0805">Transcription regulation</keyword>
<evidence type="ECO:0000256" key="4">
    <source>
        <dbReference type="ARBA" id="ARBA00023163"/>
    </source>
</evidence>
<proteinExistence type="predicted"/>
<feature type="domain" description="PRD" evidence="7">
    <location>
        <begin position="211"/>
        <end position="318"/>
    </location>
</feature>
<dbReference type="Pfam" id="PF02302">
    <property type="entry name" value="PTS_IIB"/>
    <property type="match status" value="1"/>
</dbReference>
<dbReference type="InterPro" id="IPR003501">
    <property type="entry name" value="PTS_EIIB_2/3"/>
</dbReference>
<evidence type="ECO:0000313" key="8">
    <source>
        <dbReference type="EMBL" id="MFB9759421.1"/>
    </source>
</evidence>
<reference evidence="8 9" key="1">
    <citation type="submission" date="2024-09" db="EMBL/GenBank/DDBJ databases">
        <authorList>
            <person name="Sun Q."/>
            <person name="Mori K."/>
        </authorList>
    </citation>
    <scope>NUCLEOTIDE SEQUENCE [LARGE SCALE GENOMIC DNA]</scope>
    <source>
        <strain evidence="8 9">JCM 11201</strain>
    </source>
</reference>
<accession>A0ABV5WFN1</accession>
<gene>
    <name evidence="8" type="ORF">ACFFMS_13395</name>
</gene>
<dbReference type="Pfam" id="PF00874">
    <property type="entry name" value="PRD"/>
    <property type="match status" value="2"/>
</dbReference>
<dbReference type="InterPro" id="IPR002178">
    <property type="entry name" value="PTS_EIIA_type-2_dom"/>
</dbReference>
<evidence type="ECO:0000313" key="9">
    <source>
        <dbReference type="Proteomes" id="UP001589609"/>
    </source>
</evidence>
<keyword evidence="4" id="KW-0804">Transcription</keyword>
<dbReference type="PANTHER" id="PTHR30185:SF18">
    <property type="entry name" value="TRANSCRIPTIONAL REGULATOR MTLR"/>
    <property type="match status" value="1"/>
</dbReference>
<dbReference type="InterPro" id="IPR036388">
    <property type="entry name" value="WH-like_DNA-bd_sf"/>
</dbReference>
<dbReference type="InterPro" id="IPR036634">
    <property type="entry name" value="PRD_sf"/>
</dbReference>
<sequence>MNQELAMINSRQKELIGTLLLAKKPISYEQLADIFKVSVRTIQREVTSLKSVLKYYDLKIGRKIGFGIELKGSVEGRERLEKHLGQIKALSAYSPEERWEGIAYELLLSKEPMKQFVFGSHYGVTEATISNDLDKVAVWLQKGNIELARVPGIGVYVKGTEQQRRTMLSYLLHKDIAFEEWLELFYRSKQDESSEEKDTLGSVIRNRLLKFVHTPNILVVEQAVHKALREKQSSVELTDRNYVNLIVHLMLAVERIKHDRVIEESTALPNPSIDEAIYSLAKKIVSNIENELAISIPNMEVNYIALHLAGAQLLREQMIKAEEPQEFEWLELTSSFIHAVEYYLGESFEGDELLLEGLVSHFVPAFNRLKLGLQIHNPMLEKIRDRYPEIFIACEKACMILTEKTGYSIPEGEIGYLAMHIGAAMLRKKEMLQKDYRAVVVCASGLGTSTYLASQLRTEISNLKIEGVISVNQIQEWTQDHGSVDIFISTISFPPLENENIVIVSPFLRKEDVSRIQSSLKDIPKQRLLEQKEAAKGGQQLSMMSLARFGEAMVQILRNVAVIEDIQVKGPILSTILNTIQHNNVVCEYDTLYEDIERRERQGSFVLDDLAMIHARSEGVTELLAVVFRTRERVKWRRDDNKEQLINTFLLLVVPKDAPKEHVKMLSKISSMLIEESFLTMLKGAPIHEVKATLDDVLSKAYAATAKGTLKGLSNR</sequence>
<dbReference type="Gene3D" id="1.10.10.10">
    <property type="entry name" value="Winged helix-like DNA-binding domain superfamily/Winged helix DNA-binding domain"/>
    <property type="match status" value="1"/>
</dbReference>
<comment type="caution">
    <text evidence="8">The sequence shown here is derived from an EMBL/GenBank/DDBJ whole genome shotgun (WGS) entry which is preliminary data.</text>
</comment>
<dbReference type="InterPro" id="IPR011608">
    <property type="entry name" value="PRD"/>
</dbReference>
<dbReference type="SUPFAM" id="SSF52794">
    <property type="entry name" value="PTS system IIB component-like"/>
    <property type="match status" value="1"/>
</dbReference>
<evidence type="ECO:0000256" key="2">
    <source>
        <dbReference type="ARBA" id="ARBA00022737"/>
    </source>
</evidence>
<organism evidence="8 9">
    <name type="scientific">Ectobacillus funiculus</name>
    <dbReference type="NCBI Taxonomy" id="137993"/>
    <lineage>
        <taxon>Bacteria</taxon>
        <taxon>Bacillati</taxon>
        <taxon>Bacillota</taxon>
        <taxon>Bacilli</taxon>
        <taxon>Bacillales</taxon>
        <taxon>Bacillaceae</taxon>
        <taxon>Ectobacillus</taxon>
    </lineage>
</organism>
<dbReference type="PROSITE" id="PS51094">
    <property type="entry name" value="PTS_EIIA_TYPE_2"/>
    <property type="match status" value="1"/>
</dbReference>
<dbReference type="SUPFAM" id="SSF63520">
    <property type="entry name" value="PTS-regulatory domain, PRD"/>
    <property type="match status" value="2"/>
</dbReference>